<dbReference type="GO" id="GO:0046933">
    <property type="term" value="F:proton-transporting ATP synthase activity, rotational mechanism"/>
    <property type="evidence" value="ECO:0007669"/>
    <property type="project" value="TreeGrafter"/>
</dbReference>
<dbReference type="InterPro" id="IPR020003">
    <property type="entry name" value="ATPase_a/bsu_AS"/>
</dbReference>
<proteinExistence type="predicted"/>
<dbReference type="HOGENOM" id="CLU_022398_5_1_0"/>
<dbReference type="GO" id="GO:0005737">
    <property type="term" value="C:cytoplasm"/>
    <property type="evidence" value="ECO:0007669"/>
    <property type="project" value="UniProtKB-SubCell"/>
</dbReference>
<evidence type="ECO:0000256" key="8">
    <source>
        <dbReference type="ARBA" id="ARBA00034006"/>
    </source>
</evidence>
<reference evidence="10 11" key="1">
    <citation type="journal article" date="2013" name="Front. Microbiol.">
        <title>The genome of Nitrospina gracilis illuminates the metabolism and evolution of the major marine nitrite oxidizer.</title>
        <authorList>
            <person name="Luecker S."/>
            <person name="Nowka B."/>
            <person name="Rattei T."/>
            <person name="Spieck E."/>
            <person name="and Daims H."/>
        </authorList>
    </citation>
    <scope>NUCLEOTIDE SEQUENCE [LARGE SCALE GENOMIC DNA]</scope>
    <source>
        <strain evidence="10 11">3/211</strain>
    </source>
</reference>
<dbReference type="EMBL" id="CAQJ01000035">
    <property type="protein sequence ID" value="CCQ90547.1"/>
    <property type="molecule type" value="Genomic_DNA"/>
</dbReference>
<organism evidence="10 11">
    <name type="scientific">Nitrospina gracilis (strain 3/211)</name>
    <dbReference type="NCBI Taxonomy" id="1266370"/>
    <lineage>
        <taxon>Bacteria</taxon>
        <taxon>Pseudomonadati</taxon>
        <taxon>Nitrospinota/Tectimicrobiota group</taxon>
        <taxon>Nitrospinota</taxon>
        <taxon>Nitrospinia</taxon>
        <taxon>Nitrospinales</taxon>
        <taxon>Nitrospinaceae</taxon>
        <taxon>Nitrospina</taxon>
    </lineage>
</organism>
<comment type="catalytic activity">
    <reaction evidence="8">
        <text>ATP + H2O + cellular proteinSide 1 = ADP + phosphate + cellular proteinSide 2.</text>
        <dbReference type="EC" id="7.4.2.8"/>
    </reaction>
</comment>
<dbReference type="PANTHER" id="PTHR15184:SF9">
    <property type="entry name" value="SPI-1 TYPE 3 SECRETION SYSTEM ATPASE"/>
    <property type="match status" value="1"/>
</dbReference>
<dbReference type="STRING" id="1266370.NITGR_310035"/>
<keyword evidence="6" id="KW-0653">Protein transport</keyword>
<dbReference type="CDD" id="cd18117">
    <property type="entry name" value="ATP-synt_flagellum-secretory_path_III_N"/>
    <property type="match status" value="1"/>
</dbReference>
<dbReference type="OrthoDB" id="9802718at2"/>
<dbReference type="SUPFAM" id="SSF52540">
    <property type="entry name" value="P-loop containing nucleoside triphosphate hydrolases"/>
    <property type="match status" value="1"/>
</dbReference>
<comment type="caution">
    <text evidence="10">The sequence shown here is derived from an EMBL/GenBank/DDBJ whole genome shotgun (WGS) entry which is preliminary data.</text>
</comment>
<dbReference type="Proteomes" id="UP000011704">
    <property type="component" value="Unassembled WGS sequence"/>
</dbReference>
<dbReference type="NCBIfam" id="TIGR01026">
    <property type="entry name" value="fliI_yscN"/>
    <property type="match status" value="1"/>
</dbReference>
<keyword evidence="10" id="KW-0378">Hydrolase</keyword>
<dbReference type="GO" id="GO:0008564">
    <property type="term" value="F:protein-exporting ATPase activity"/>
    <property type="evidence" value="ECO:0007669"/>
    <property type="project" value="UniProtKB-EC"/>
</dbReference>
<evidence type="ECO:0000256" key="7">
    <source>
        <dbReference type="ARBA" id="ARBA00022967"/>
    </source>
</evidence>
<keyword evidence="2" id="KW-0813">Transport</keyword>
<dbReference type="EC" id="3.6.3.14" evidence="10"/>
<dbReference type="InterPro" id="IPR050053">
    <property type="entry name" value="ATPase_alpha/beta_chains"/>
</dbReference>
<sequence>MPDTIDLQKYDSFIDNVSMVRKQGRVVRITGLIVEGNGPAVSLGALCTIHSRQNKKFVDAEVVGFRDNKILLMTLGDMAGIEPGSVIVAKEEAPAFNVSEHLLGRVIDGTGNPIDGLGPIPMGKEYPVQGKPVNPLDRTRIAEPLDVGIGAINGLLTLGKGQRVGIMAGTGVGKSVLLGMIARNTTAEVNVIGLIGERGREVKEFIEENLGPEGMKRSVVIAVASDQPPLVRIRGAYLATTIAEYFRDEGNDVLLMMDSLTRFALAQREIGLSVGEPPTTRGFTPSVFSLLPRLLERAGTSAAAGSITALYTVLVEGDDINEPVSDAVRAILDGHIVLSRRLSSHNHYPAIDILESISRMMIEVVTPEHYQLSMQFKDILATYREAEELINIGAYAQGSNPKIDQAIQKIEAFNQYLRQGMNESRSFSDSVAQLHHVLHEEPAGGDA</sequence>
<gene>
    <name evidence="10" type="primary">fliI</name>
    <name evidence="10" type="ORF">NITGR_310035</name>
</gene>
<keyword evidence="4" id="KW-0547">Nucleotide-binding</keyword>
<evidence type="ECO:0000256" key="6">
    <source>
        <dbReference type="ARBA" id="ARBA00022927"/>
    </source>
</evidence>
<dbReference type="Pfam" id="PF02874">
    <property type="entry name" value="ATP-synt_ab_N"/>
    <property type="match status" value="1"/>
</dbReference>
<name>M1ZB70_NITG3</name>
<dbReference type="SMART" id="SM00382">
    <property type="entry name" value="AAA"/>
    <property type="match status" value="1"/>
</dbReference>
<dbReference type="PROSITE" id="PS00152">
    <property type="entry name" value="ATPASE_ALPHA_BETA"/>
    <property type="match status" value="1"/>
</dbReference>
<dbReference type="InParanoid" id="M1ZB70"/>
<dbReference type="GO" id="GO:0016887">
    <property type="term" value="F:ATP hydrolysis activity"/>
    <property type="evidence" value="ECO:0007669"/>
    <property type="project" value="InterPro"/>
</dbReference>
<dbReference type="CDD" id="cd01136">
    <property type="entry name" value="ATPase_flagellum-secretory_path_III"/>
    <property type="match status" value="1"/>
</dbReference>
<accession>M1ZB70</accession>
<dbReference type="InterPro" id="IPR027417">
    <property type="entry name" value="P-loop_NTPase"/>
</dbReference>
<evidence type="ECO:0000256" key="5">
    <source>
        <dbReference type="ARBA" id="ARBA00022840"/>
    </source>
</evidence>
<evidence type="ECO:0000259" key="9">
    <source>
        <dbReference type="SMART" id="SM00382"/>
    </source>
</evidence>
<dbReference type="AlphaFoldDB" id="M1ZB70"/>
<evidence type="ECO:0000313" key="10">
    <source>
        <dbReference type="EMBL" id="CCQ90547.1"/>
    </source>
</evidence>
<evidence type="ECO:0000256" key="3">
    <source>
        <dbReference type="ARBA" id="ARBA00022490"/>
    </source>
</evidence>
<evidence type="ECO:0000256" key="2">
    <source>
        <dbReference type="ARBA" id="ARBA00022448"/>
    </source>
</evidence>
<keyword evidence="3" id="KW-0963">Cytoplasm</keyword>
<dbReference type="InterPro" id="IPR005714">
    <property type="entry name" value="ATPase_T3SS_FliI/YscN"/>
</dbReference>
<comment type="subcellular location">
    <subcellularLocation>
        <location evidence="1">Cytoplasm</location>
    </subcellularLocation>
</comment>
<keyword evidence="7" id="KW-1278">Translocase</keyword>
<dbReference type="PANTHER" id="PTHR15184">
    <property type="entry name" value="ATP SYNTHASE"/>
    <property type="match status" value="1"/>
</dbReference>
<evidence type="ECO:0000256" key="4">
    <source>
        <dbReference type="ARBA" id="ARBA00022741"/>
    </source>
</evidence>
<evidence type="ECO:0000256" key="1">
    <source>
        <dbReference type="ARBA" id="ARBA00004496"/>
    </source>
</evidence>
<dbReference type="InterPro" id="IPR040627">
    <property type="entry name" value="T3SS_ATPase_C"/>
</dbReference>
<keyword evidence="11" id="KW-1185">Reference proteome</keyword>
<dbReference type="FunCoup" id="M1ZB70">
    <property type="interactions" value="132"/>
</dbReference>
<feature type="domain" description="AAA+ ATPase" evidence="9">
    <location>
        <begin position="160"/>
        <end position="342"/>
    </location>
</feature>
<dbReference type="RefSeq" id="WP_005008181.1">
    <property type="nucleotide sequence ID" value="NZ_HG422173.1"/>
</dbReference>
<dbReference type="Pfam" id="PF18269">
    <property type="entry name" value="T3SS_ATPase_C"/>
    <property type="match status" value="1"/>
</dbReference>
<dbReference type="InterPro" id="IPR004100">
    <property type="entry name" value="ATPase_F1/V1/A1_a/bsu_N"/>
</dbReference>
<dbReference type="Gene3D" id="3.40.50.12240">
    <property type="match status" value="1"/>
</dbReference>
<dbReference type="FunFam" id="3.40.50.12240:FF:000002">
    <property type="entry name" value="Flagellum-specific ATP synthase FliI"/>
    <property type="match status" value="1"/>
</dbReference>
<dbReference type="GO" id="GO:0030257">
    <property type="term" value="C:type III protein secretion system complex"/>
    <property type="evidence" value="ECO:0007669"/>
    <property type="project" value="InterPro"/>
</dbReference>
<protein>
    <submittedName>
        <fullName evidence="10">ATPase FliI</fullName>
        <ecNumber evidence="10">3.6.3.14</ecNumber>
    </submittedName>
</protein>
<evidence type="ECO:0000313" key="11">
    <source>
        <dbReference type="Proteomes" id="UP000011704"/>
    </source>
</evidence>
<keyword evidence="5" id="KW-0067">ATP-binding</keyword>
<dbReference type="GO" id="GO:0005524">
    <property type="term" value="F:ATP binding"/>
    <property type="evidence" value="ECO:0007669"/>
    <property type="project" value="UniProtKB-KW"/>
</dbReference>
<dbReference type="GO" id="GO:0030254">
    <property type="term" value="P:protein secretion by the type III secretion system"/>
    <property type="evidence" value="ECO:0007669"/>
    <property type="project" value="InterPro"/>
</dbReference>
<dbReference type="Pfam" id="PF00006">
    <property type="entry name" value="ATP-synt_ab"/>
    <property type="match status" value="1"/>
</dbReference>
<dbReference type="InterPro" id="IPR003593">
    <property type="entry name" value="AAA+_ATPase"/>
</dbReference>
<dbReference type="InterPro" id="IPR000194">
    <property type="entry name" value="ATPase_F1/V1/A1_a/bsu_nucl-bd"/>
</dbReference>